<dbReference type="PANTHER" id="PTHR46394:SF1">
    <property type="entry name" value="PNPLA DOMAIN-CONTAINING PROTEIN"/>
    <property type="match status" value="1"/>
</dbReference>
<feature type="short sequence motif" description="DGA/G" evidence="2">
    <location>
        <begin position="159"/>
        <end position="161"/>
    </location>
</feature>
<accession>A0A7M7P814</accession>
<dbReference type="InterPro" id="IPR002048">
    <property type="entry name" value="EF_hand_dom"/>
</dbReference>
<protein>
    <submittedName>
        <fullName evidence="6">Uncharacterized protein</fullName>
    </submittedName>
</protein>
<dbReference type="PANTHER" id="PTHR46394">
    <property type="entry name" value="ANNEXIN"/>
    <property type="match status" value="1"/>
</dbReference>
<dbReference type="GeneID" id="100890855"/>
<evidence type="ECO:0000313" key="7">
    <source>
        <dbReference type="Proteomes" id="UP000007110"/>
    </source>
</evidence>
<dbReference type="CDD" id="cd07207">
    <property type="entry name" value="Pat_ExoU_VipD_like"/>
    <property type="match status" value="1"/>
</dbReference>
<comment type="caution">
    <text evidence="2">Lacks conserved residue(s) required for the propagation of feature annotation.</text>
</comment>
<dbReference type="PROSITE" id="PS50222">
    <property type="entry name" value="EF_HAND_2"/>
    <property type="match status" value="2"/>
</dbReference>
<evidence type="ECO:0000256" key="2">
    <source>
        <dbReference type="PROSITE-ProRule" id="PRU01161"/>
    </source>
</evidence>
<reference evidence="6" key="2">
    <citation type="submission" date="2021-01" db="UniProtKB">
        <authorList>
            <consortium name="EnsemblMetazoa"/>
        </authorList>
    </citation>
    <scope>IDENTIFICATION</scope>
</reference>
<dbReference type="InterPro" id="IPR002641">
    <property type="entry name" value="PNPLA_dom"/>
</dbReference>
<feature type="active site" description="Nucleophile" evidence="2">
    <location>
        <position position="17"/>
    </location>
</feature>
<feature type="domain" description="EF-hand" evidence="4">
    <location>
        <begin position="266"/>
        <end position="301"/>
    </location>
</feature>
<keyword evidence="3" id="KW-0812">Transmembrane</keyword>
<dbReference type="InterPro" id="IPR016035">
    <property type="entry name" value="Acyl_Trfase/lysoPLipase"/>
</dbReference>
<evidence type="ECO:0000259" key="5">
    <source>
        <dbReference type="PROSITE" id="PS51635"/>
    </source>
</evidence>
<dbReference type="Pfam" id="PF01734">
    <property type="entry name" value="Patatin"/>
    <property type="match status" value="1"/>
</dbReference>
<dbReference type="SMART" id="SM00054">
    <property type="entry name" value="EFh"/>
    <property type="match status" value="2"/>
</dbReference>
<dbReference type="GO" id="GO:0016042">
    <property type="term" value="P:lipid catabolic process"/>
    <property type="evidence" value="ECO:0007669"/>
    <property type="project" value="UniProtKB-UniRule"/>
</dbReference>
<keyword evidence="2" id="KW-0378">Hydrolase</keyword>
<evidence type="ECO:0000256" key="1">
    <source>
        <dbReference type="ARBA" id="ARBA00023098"/>
    </source>
</evidence>
<dbReference type="PROSITE" id="PS51635">
    <property type="entry name" value="PNPLA"/>
    <property type="match status" value="1"/>
</dbReference>
<feature type="domain" description="PNPLA" evidence="5">
    <location>
        <begin position="1"/>
        <end position="172"/>
    </location>
</feature>
<feature type="domain" description="EF-hand" evidence="4">
    <location>
        <begin position="311"/>
        <end position="346"/>
    </location>
</feature>
<dbReference type="KEGG" id="spu:100890855"/>
<dbReference type="GO" id="GO:0016787">
    <property type="term" value="F:hydrolase activity"/>
    <property type="evidence" value="ECO:0007669"/>
    <property type="project" value="UniProtKB-UniRule"/>
</dbReference>
<organism evidence="6 7">
    <name type="scientific">Strongylocentrotus purpuratus</name>
    <name type="common">Purple sea urchin</name>
    <dbReference type="NCBI Taxonomy" id="7668"/>
    <lineage>
        <taxon>Eukaryota</taxon>
        <taxon>Metazoa</taxon>
        <taxon>Echinodermata</taxon>
        <taxon>Eleutherozoa</taxon>
        <taxon>Echinozoa</taxon>
        <taxon>Echinoidea</taxon>
        <taxon>Euechinoidea</taxon>
        <taxon>Echinacea</taxon>
        <taxon>Camarodonta</taxon>
        <taxon>Echinidea</taxon>
        <taxon>Strongylocentrotidae</taxon>
        <taxon>Strongylocentrotus</taxon>
    </lineage>
</organism>
<dbReference type="RefSeq" id="XP_030845211.1">
    <property type="nucleotide sequence ID" value="XM_030989351.1"/>
</dbReference>
<dbReference type="GO" id="GO:0005509">
    <property type="term" value="F:calcium ion binding"/>
    <property type="evidence" value="ECO:0007669"/>
    <property type="project" value="InterPro"/>
</dbReference>
<reference evidence="7" key="1">
    <citation type="submission" date="2015-02" db="EMBL/GenBank/DDBJ databases">
        <title>Genome sequencing for Strongylocentrotus purpuratus.</title>
        <authorList>
            <person name="Murali S."/>
            <person name="Liu Y."/>
            <person name="Vee V."/>
            <person name="English A."/>
            <person name="Wang M."/>
            <person name="Skinner E."/>
            <person name="Han Y."/>
            <person name="Muzny D.M."/>
            <person name="Worley K.C."/>
            <person name="Gibbs R.A."/>
        </authorList>
    </citation>
    <scope>NUCLEOTIDE SEQUENCE</scope>
</reference>
<keyword evidence="3" id="KW-0472">Membrane</keyword>
<dbReference type="SUPFAM" id="SSF47473">
    <property type="entry name" value="EF-hand"/>
    <property type="match status" value="1"/>
</dbReference>
<evidence type="ECO:0000256" key="3">
    <source>
        <dbReference type="SAM" id="Phobius"/>
    </source>
</evidence>
<dbReference type="InterPro" id="IPR052580">
    <property type="entry name" value="Lipid_Hydrolase"/>
</dbReference>
<dbReference type="InParanoid" id="A0A7M7P814"/>
<name>A0A7M7P814_STRPU</name>
<keyword evidence="1 2" id="KW-0443">Lipid metabolism</keyword>
<dbReference type="PROSITE" id="PS51257">
    <property type="entry name" value="PROKAR_LIPOPROTEIN"/>
    <property type="match status" value="1"/>
</dbReference>
<evidence type="ECO:0000313" key="6">
    <source>
        <dbReference type="EnsemblMetazoa" id="XP_030845211"/>
    </source>
</evidence>
<proteinExistence type="predicted"/>
<dbReference type="InterPro" id="IPR011992">
    <property type="entry name" value="EF-hand-dom_pair"/>
</dbReference>
<feature type="transmembrane region" description="Helical" evidence="3">
    <location>
        <begin position="12"/>
        <end position="31"/>
    </location>
</feature>
<dbReference type="SUPFAM" id="SSF52151">
    <property type="entry name" value="FabD/lysophospholipase-like"/>
    <property type="match status" value="1"/>
</dbReference>
<dbReference type="OrthoDB" id="412240at2759"/>
<keyword evidence="7" id="KW-1185">Reference proteome</keyword>
<dbReference type="Gene3D" id="1.10.238.10">
    <property type="entry name" value="EF-hand"/>
    <property type="match status" value="1"/>
</dbReference>
<dbReference type="OMA" id="CTNITTM"/>
<feature type="active site" description="Proton acceptor" evidence="2">
    <location>
        <position position="159"/>
    </location>
</feature>
<dbReference type="Proteomes" id="UP000007110">
    <property type="component" value="Unassembled WGS sequence"/>
</dbReference>
<keyword evidence="2" id="KW-0442">Lipid degradation</keyword>
<sequence>MEQRGYLKKLRRFGGASIGAFTACFLAVGHGPEKFLQILNDGPQIIDLLDASLGRCSMVPNFFRHMGWHPGKAIDKFLGDSIAEKMGNPDATFKDLYDKTGKELCVVVTNLSTMMEEYCHVKTTPDMSMRAAVRMSTSIPGVFFPVKRRYMDRTDTYIDGGVICNYPVHCFDGWWLSLKPEDSFFKRMRPLQDGAKLLTKKQRFGGFNDKTFGMIIYSDYDSHVLPTHPDLQAINMPLPDTELVSAHQAMKQKRKMDMEKHEKVTEAMTHFWDALRMTDRDGDSEIVREELRNVFKDQNEFTQEDILTLFGRALTADEVFNRLDANKDGKVVYGELMRFADKKGVGLQTQHIGSGRQNIKSPADFVTGIFKALLMNVKRAFLEGDDIERTVLINTVYYQSFDFGSEQEDLDFLVEQGRRGFLKFLKYHATKPASKQDQASSS</sequence>
<evidence type="ECO:0000259" key="4">
    <source>
        <dbReference type="PROSITE" id="PS50222"/>
    </source>
</evidence>
<dbReference type="EnsemblMetazoa" id="XM_030989351">
    <property type="protein sequence ID" value="XP_030845211"/>
    <property type="gene ID" value="LOC100890855"/>
</dbReference>
<dbReference type="Gene3D" id="3.40.1090.10">
    <property type="entry name" value="Cytosolic phospholipase A2 catalytic domain"/>
    <property type="match status" value="2"/>
</dbReference>
<keyword evidence="3" id="KW-1133">Transmembrane helix</keyword>
<feature type="short sequence motif" description="GXSXG" evidence="2">
    <location>
        <begin position="15"/>
        <end position="19"/>
    </location>
</feature>
<dbReference type="AlphaFoldDB" id="A0A7M7P814"/>